<keyword evidence="4 5" id="KW-0949">S-adenosyl-L-methionine</keyword>
<dbReference type="GO" id="GO:0016192">
    <property type="term" value="P:vesicle-mediated transport"/>
    <property type="evidence" value="ECO:0007669"/>
    <property type="project" value="UniProtKB-UniRule"/>
</dbReference>
<evidence type="ECO:0000256" key="3">
    <source>
        <dbReference type="ARBA" id="ARBA00022679"/>
    </source>
</evidence>
<feature type="domain" description="Methyltransferase" evidence="7">
    <location>
        <begin position="155"/>
        <end position="201"/>
    </location>
</feature>
<dbReference type="GO" id="GO:0032259">
    <property type="term" value="P:methylation"/>
    <property type="evidence" value="ECO:0007669"/>
    <property type="project" value="UniProtKB-KW"/>
</dbReference>
<evidence type="ECO:0000256" key="1">
    <source>
        <dbReference type="ARBA" id="ARBA00022490"/>
    </source>
</evidence>
<comment type="subcellular location">
    <subcellularLocation>
        <location evidence="5">Cytoplasm</location>
    </subcellularLocation>
</comment>
<dbReference type="GO" id="GO:0016279">
    <property type="term" value="F:protein-lysine N-methyltransferase activity"/>
    <property type="evidence" value="ECO:0007669"/>
    <property type="project" value="UniProtKB-UniRule"/>
</dbReference>
<feature type="compositionally biased region" description="Acidic residues" evidence="6">
    <location>
        <begin position="216"/>
        <end position="226"/>
    </location>
</feature>
<dbReference type="InterPro" id="IPR025714">
    <property type="entry name" value="Methyltranfer_dom"/>
</dbReference>
<sequence>MSYLRSNTRDAMPQNPAHLEPSKLGTKDYWDALYTRELTNHAADPSDEGTVWFDDADAEARVLAYLEALPESAPFDHDLRQADAPFLDLGCGNGSLLFALRDDGWAGRMLGVDYSERSVALARQIAASRRAAQEDEDKHALPEAAPFDHDLRQADAAFLDLGCGNGSLLFALRDDGWAGRMLGVDYSERSVALARQIAASRRAAQEDEDKHVTGGEGEDKDAEGEGEAQIEFTEWDVLRGDFGAVLDGRQREGWSVVLDKGTFDAVCLSGEQDAATGRRVSEGYRARVLALVKEGGLFLVTSCNWTEDELRAWFEGAGDGGAGGKLVMVGRVAYPSFQFGGAKGQAISTVAFQRQRA</sequence>
<dbReference type="SUPFAM" id="SSF53335">
    <property type="entry name" value="S-adenosyl-L-methionine-dependent methyltransferases"/>
    <property type="match status" value="2"/>
</dbReference>
<keyword evidence="2 5" id="KW-0489">Methyltransferase</keyword>
<dbReference type="EMBL" id="CVQI01036939">
    <property type="protein sequence ID" value="CRK47761.1"/>
    <property type="molecule type" value="Genomic_DNA"/>
</dbReference>
<name>A0A0G4NN55_VERLO</name>
<dbReference type="HAMAP" id="MF_03188">
    <property type="entry name" value="Methyltr_EFM4"/>
    <property type="match status" value="1"/>
</dbReference>
<gene>
    <name evidence="5" type="primary">EFM4</name>
    <name evidence="8" type="ORF">BN1723_007741</name>
</gene>
<feature type="region of interest" description="Disordered" evidence="6">
    <location>
        <begin position="202"/>
        <end position="226"/>
    </location>
</feature>
<comment type="similarity">
    <text evidence="5">Belongs to the class I-like SAM-binding methyltransferase superfamily. EFM4 family.</text>
</comment>
<keyword evidence="3 5" id="KW-0808">Transferase</keyword>
<keyword evidence="1 5" id="KW-0963">Cytoplasm</keyword>
<accession>A0A0G4NN55</accession>
<dbReference type="PANTHER" id="PTHR12843">
    <property type="entry name" value="PROTEIN-LYSINE N-METHYLTRANSFERASE METTL10"/>
    <property type="match status" value="1"/>
</dbReference>
<reference evidence="9" key="1">
    <citation type="submission" date="2015-05" db="EMBL/GenBank/DDBJ databases">
        <authorList>
            <person name="Fogelqvist Johan"/>
        </authorList>
    </citation>
    <scope>NUCLEOTIDE SEQUENCE [LARGE SCALE GENOMIC DNA]</scope>
</reference>
<dbReference type="EC" id="2.1.1.-" evidence="5"/>
<evidence type="ECO:0000256" key="2">
    <source>
        <dbReference type="ARBA" id="ARBA00022603"/>
    </source>
</evidence>
<evidence type="ECO:0000256" key="4">
    <source>
        <dbReference type="ARBA" id="ARBA00022691"/>
    </source>
</evidence>
<evidence type="ECO:0000313" key="9">
    <source>
        <dbReference type="Proteomes" id="UP000045706"/>
    </source>
</evidence>
<feature type="region of interest" description="Disordered" evidence="6">
    <location>
        <begin position="1"/>
        <end position="23"/>
    </location>
</feature>
<dbReference type="CDD" id="cd02440">
    <property type="entry name" value="AdoMet_MTases"/>
    <property type="match status" value="2"/>
</dbReference>
<organism evidence="8 9">
    <name type="scientific">Verticillium longisporum</name>
    <name type="common">Verticillium dahliae var. longisporum</name>
    <dbReference type="NCBI Taxonomy" id="100787"/>
    <lineage>
        <taxon>Eukaryota</taxon>
        <taxon>Fungi</taxon>
        <taxon>Dikarya</taxon>
        <taxon>Ascomycota</taxon>
        <taxon>Pezizomycotina</taxon>
        <taxon>Sordariomycetes</taxon>
        <taxon>Hypocreomycetidae</taxon>
        <taxon>Glomerellales</taxon>
        <taxon>Plectosphaerellaceae</taxon>
        <taxon>Verticillium</taxon>
    </lineage>
</organism>
<feature type="domain" description="Methyltransferase" evidence="7">
    <location>
        <begin position="83"/>
        <end position="130"/>
    </location>
</feature>
<dbReference type="GO" id="GO:0005737">
    <property type="term" value="C:cytoplasm"/>
    <property type="evidence" value="ECO:0007669"/>
    <property type="project" value="UniProtKB-SubCell"/>
</dbReference>
<dbReference type="AlphaFoldDB" id="A0A0G4NN55"/>
<keyword evidence="5" id="KW-0813">Transport</keyword>
<dbReference type="Gene3D" id="3.40.50.150">
    <property type="entry name" value="Vaccinia Virus protein VP39"/>
    <property type="match status" value="2"/>
</dbReference>
<dbReference type="Pfam" id="PF13847">
    <property type="entry name" value="Methyltransf_31"/>
    <property type="match status" value="2"/>
</dbReference>
<dbReference type="InterPro" id="IPR029063">
    <property type="entry name" value="SAM-dependent_MTases_sf"/>
</dbReference>
<proteinExistence type="inferred from homology"/>
<comment type="function">
    <text evidence="5">S-adenosyl-L-methionine-dependent protein-lysine N-methyltransferase that mono- and dimethylates elongation factor 1-alpha at 'Lys-316'. May play a role in intracellular transport.</text>
</comment>
<evidence type="ECO:0000256" key="6">
    <source>
        <dbReference type="SAM" id="MobiDB-lite"/>
    </source>
</evidence>
<dbReference type="PANTHER" id="PTHR12843:SF5">
    <property type="entry name" value="EEF1A LYSINE METHYLTRANSFERASE 2"/>
    <property type="match status" value="1"/>
</dbReference>
<evidence type="ECO:0000259" key="7">
    <source>
        <dbReference type="Pfam" id="PF13847"/>
    </source>
</evidence>
<dbReference type="Proteomes" id="UP000045706">
    <property type="component" value="Unassembled WGS sequence"/>
</dbReference>
<evidence type="ECO:0000256" key="5">
    <source>
        <dbReference type="HAMAP-Rule" id="MF_03188"/>
    </source>
</evidence>
<evidence type="ECO:0000313" key="8">
    <source>
        <dbReference type="EMBL" id="CRK47761.1"/>
    </source>
</evidence>
<feature type="compositionally biased region" description="Basic and acidic residues" evidence="6">
    <location>
        <begin position="203"/>
        <end position="213"/>
    </location>
</feature>
<dbReference type="InterPro" id="IPR026635">
    <property type="entry name" value="Efm4/METTL10"/>
</dbReference>
<protein>
    <recommendedName>
        <fullName evidence="5">Protein-lysine N-methyltransferase EFM4</fullName>
        <ecNumber evidence="5">2.1.1.-</ecNumber>
    </recommendedName>
    <alternativeName>
        <fullName evidence="5">Elongation factor methyltransferase 4</fullName>
    </alternativeName>
</protein>